<keyword evidence="3 8" id="KW-0223">Dioxygenase</keyword>
<name>A0ABV9CDG1_9ACTN</name>
<accession>A0ABV9CDG1</accession>
<evidence type="ECO:0000313" key="9">
    <source>
        <dbReference type="Proteomes" id="UP001596004"/>
    </source>
</evidence>
<keyword evidence="4" id="KW-0560">Oxidoreductase</keyword>
<evidence type="ECO:0000256" key="3">
    <source>
        <dbReference type="ARBA" id="ARBA00022964"/>
    </source>
</evidence>
<reference evidence="9" key="1">
    <citation type="journal article" date="2019" name="Int. J. Syst. Evol. Microbiol.">
        <title>The Global Catalogue of Microorganisms (GCM) 10K type strain sequencing project: providing services to taxonomists for standard genome sequencing and annotation.</title>
        <authorList>
            <consortium name="The Broad Institute Genomics Platform"/>
            <consortium name="The Broad Institute Genome Sequencing Center for Infectious Disease"/>
            <person name="Wu L."/>
            <person name="Ma J."/>
        </authorList>
    </citation>
    <scope>NUCLEOTIDE SEQUENCE [LARGE SCALE GENOMIC DNA]</scope>
    <source>
        <strain evidence="9">CGMCC 4.7132</strain>
    </source>
</reference>
<comment type="caution">
    <text evidence="8">The sequence shown here is derived from an EMBL/GenBank/DDBJ whole genome shotgun (WGS) entry which is preliminary data.</text>
</comment>
<dbReference type="RefSeq" id="WP_380839930.1">
    <property type="nucleotide sequence ID" value="NZ_JBHSFP010000005.1"/>
</dbReference>
<dbReference type="InterPro" id="IPR003819">
    <property type="entry name" value="TauD/TfdA-like"/>
</dbReference>
<dbReference type="PANTHER" id="PTHR30468">
    <property type="entry name" value="ALPHA-KETOGLUTARATE-DEPENDENT SULFONATE DIOXYGENASE"/>
    <property type="match status" value="1"/>
</dbReference>
<evidence type="ECO:0000256" key="6">
    <source>
        <dbReference type="SAM" id="MobiDB-lite"/>
    </source>
</evidence>
<organism evidence="8 9">
    <name type="scientific">Sphaerisporangium dianthi</name>
    <dbReference type="NCBI Taxonomy" id="1436120"/>
    <lineage>
        <taxon>Bacteria</taxon>
        <taxon>Bacillati</taxon>
        <taxon>Actinomycetota</taxon>
        <taxon>Actinomycetes</taxon>
        <taxon>Streptosporangiales</taxon>
        <taxon>Streptosporangiaceae</taxon>
        <taxon>Sphaerisporangium</taxon>
    </lineage>
</organism>
<dbReference type="Proteomes" id="UP001596004">
    <property type="component" value="Unassembled WGS sequence"/>
</dbReference>
<proteinExistence type="inferred from homology"/>
<feature type="region of interest" description="Disordered" evidence="6">
    <location>
        <begin position="73"/>
        <end position="142"/>
    </location>
</feature>
<dbReference type="SUPFAM" id="SSF51197">
    <property type="entry name" value="Clavaminate synthase-like"/>
    <property type="match status" value="1"/>
</dbReference>
<protein>
    <submittedName>
        <fullName evidence="8">TauD/TfdA dioxygenase family protein</fullName>
    </submittedName>
</protein>
<evidence type="ECO:0000256" key="5">
    <source>
        <dbReference type="ARBA" id="ARBA00023004"/>
    </source>
</evidence>
<dbReference type="PANTHER" id="PTHR30468:SF1">
    <property type="entry name" value="ALPHA-KETOGLUTARATE-DEPENDENT SULFONATE DIOXYGENASE"/>
    <property type="match status" value="1"/>
</dbReference>
<evidence type="ECO:0000256" key="1">
    <source>
        <dbReference type="ARBA" id="ARBA00005896"/>
    </source>
</evidence>
<dbReference type="InterPro" id="IPR051323">
    <property type="entry name" value="AtsK-like"/>
</dbReference>
<gene>
    <name evidence="8" type="ORF">ACFO60_09860</name>
</gene>
<keyword evidence="5" id="KW-0408">Iron</keyword>
<dbReference type="GO" id="GO:0051213">
    <property type="term" value="F:dioxygenase activity"/>
    <property type="evidence" value="ECO:0007669"/>
    <property type="project" value="UniProtKB-KW"/>
</dbReference>
<sequence>MLGEPTTAHPTVPSLDENAHILDLDYRHGQKVDRWHTDVTFVDRPPLASVLRAVTVPPVGGDTLWANTVAATRPRRPGRASRPGPCVRRGAHGRALPQARGGRALGQGVSPGGDCRSWRPAEPAARRRRGWPARPGGRRGRG</sequence>
<dbReference type="Gene3D" id="3.60.130.10">
    <property type="entry name" value="Clavaminate synthase-like"/>
    <property type="match status" value="1"/>
</dbReference>
<keyword evidence="9" id="KW-1185">Reference proteome</keyword>
<feature type="domain" description="TauD/TfdA-like" evidence="7">
    <location>
        <begin position="16"/>
        <end position="72"/>
    </location>
</feature>
<evidence type="ECO:0000259" key="7">
    <source>
        <dbReference type="Pfam" id="PF02668"/>
    </source>
</evidence>
<dbReference type="Pfam" id="PF02668">
    <property type="entry name" value="TauD"/>
    <property type="match status" value="1"/>
</dbReference>
<dbReference type="InterPro" id="IPR042098">
    <property type="entry name" value="TauD-like_sf"/>
</dbReference>
<comment type="similarity">
    <text evidence="1">Belongs to the TfdA dioxygenase family.</text>
</comment>
<evidence type="ECO:0000313" key="8">
    <source>
        <dbReference type="EMBL" id="MFC4531066.1"/>
    </source>
</evidence>
<evidence type="ECO:0000256" key="4">
    <source>
        <dbReference type="ARBA" id="ARBA00023002"/>
    </source>
</evidence>
<feature type="compositionally biased region" description="Basic residues" evidence="6">
    <location>
        <begin position="126"/>
        <end position="142"/>
    </location>
</feature>
<keyword evidence="2" id="KW-0479">Metal-binding</keyword>
<dbReference type="EMBL" id="JBHSFP010000005">
    <property type="protein sequence ID" value="MFC4531066.1"/>
    <property type="molecule type" value="Genomic_DNA"/>
</dbReference>
<evidence type="ECO:0000256" key="2">
    <source>
        <dbReference type="ARBA" id="ARBA00022723"/>
    </source>
</evidence>